<keyword evidence="2" id="KW-1133">Transmembrane helix</keyword>
<gene>
    <name evidence="4" type="ORF">BUZ14_07520</name>
</gene>
<feature type="transmembrane region" description="Helical" evidence="2">
    <location>
        <begin position="55"/>
        <end position="85"/>
    </location>
</feature>
<evidence type="ECO:0000313" key="5">
    <source>
        <dbReference type="Proteomes" id="UP000265541"/>
    </source>
</evidence>
<name>A0A3A0W2E8_STAGA</name>
<dbReference type="Pfam" id="PF13273">
    <property type="entry name" value="DUF4064"/>
    <property type="match status" value="1"/>
</dbReference>
<evidence type="ECO:0000256" key="1">
    <source>
        <dbReference type="SAM" id="MobiDB-lite"/>
    </source>
</evidence>
<feature type="domain" description="DUF4064" evidence="3">
    <location>
        <begin position="3"/>
        <end position="105"/>
    </location>
</feature>
<comment type="caution">
    <text evidence="4">The sequence shown here is derived from an EMBL/GenBank/DDBJ whole genome shotgun (WGS) entry which is preliminary data.</text>
</comment>
<feature type="transmembrane region" description="Helical" evidence="2">
    <location>
        <begin position="12"/>
        <end position="34"/>
    </location>
</feature>
<dbReference type="EMBL" id="QYJN01000003">
    <property type="protein sequence ID" value="RIP35012.1"/>
    <property type="molecule type" value="Genomic_DNA"/>
</dbReference>
<dbReference type="InterPro" id="IPR025273">
    <property type="entry name" value="DUF4064"/>
</dbReference>
<dbReference type="AlphaFoldDB" id="A0A3A0W2E8"/>
<feature type="transmembrane region" description="Helical" evidence="2">
    <location>
        <begin position="91"/>
        <end position="117"/>
    </location>
</feature>
<accession>A0A3A0W2E8</accession>
<proteinExistence type="predicted"/>
<organism evidence="4 5">
    <name type="scientific">Staphylococcus gallinarum</name>
    <dbReference type="NCBI Taxonomy" id="1293"/>
    <lineage>
        <taxon>Bacteria</taxon>
        <taxon>Bacillati</taxon>
        <taxon>Bacillota</taxon>
        <taxon>Bacilli</taxon>
        <taxon>Bacillales</taxon>
        <taxon>Staphylococcaceae</taxon>
        <taxon>Staphylococcus</taxon>
    </lineage>
</organism>
<keyword evidence="2" id="KW-0472">Membrane</keyword>
<feature type="region of interest" description="Disordered" evidence="1">
    <location>
        <begin position="140"/>
        <end position="173"/>
    </location>
</feature>
<protein>
    <submittedName>
        <fullName evidence="4">DUF4064 domain-containing protein</fullName>
    </submittedName>
</protein>
<dbReference type="Proteomes" id="UP000265541">
    <property type="component" value="Unassembled WGS sequence"/>
</dbReference>
<evidence type="ECO:0000256" key="2">
    <source>
        <dbReference type="SAM" id="Phobius"/>
    </source>
</evidence>
<sequence length="173" mass="19578">MINRTAERVLTWIGNALHALFFLIFGGLLFALNLNSTEFKQSMVDSETTIEDANGILVIFNVWLIIILIISLIMLILSILSAVWIGKKNKAAGIILIVIGAFSLFGNAVVGVLWLVAGIMLLVRKPKTDTVTNQQNSFEEFEHHQEDYEAKDKQQKLEDNVDEAQNKENHYRY</sequence>
<dbReference type="RefSeq" id="WP_119485238.1">
    <property type="nucleotide sequence ID" value="NZ_QYJN01000003.1"/>
</dbReference>
<evidence type="ECO:0000313" key="4">
    <source>
        <dbReference type="EMBL" id="RIP35012.1"/>
    </source>
</evidence>
<evidence type="ECO:0000259" key="3">
    <source>
        <dbReference type="Pfam" id="PF13273"/>
    </source>
</evidence>
<reference evidence="4 5" key="1">
    <citation type="journal article" date="2016" name="Front. Microbiol.">
        <title>Comprehensive Phylogenetic Analysis of Bovine Non-aureus Staphylococci Species Based on Whole-Genome Sequencing.</title>
        <authorList>
            <person name="Naushad S."/>
            <person name="Barkema H.W."/>
            <person name="Luby C."/>
            <person name="Condas L.A."/>
            <person name="Nobrega D.B."/>
            <person name="Carson D.A."/>
            <person name="De Buck J."/>
        </authorList>
    </citation>
    <scope>NUCLEOTIDE SEQUENCE [LARGE SCALE GENOMIC DNA]</scope>
    <source>
        <strain evidence="4 5">SNUC 4781</strain>
    </source>
</reference>
<keyword evidence="2" id="KW-0812">Transmembrane</keyword>
<dbReference type="OrthoDB" id="2414536at2"/>